<dbReference type="Proteomes" id="UP001144673">
    <property type="component" value="Chromosome 1"/>
</dbReference>
<protein>
    <submittedName>
        <fullName evidence="2">Uncharacterized protein</fullName>
    </submittedName>
</protein>
<sequence length="85" mass="9216">MRGLAAPETSDNSNSKPCIALHRISSATSSYSRSHSQKVSFIKPDLFDQVSRPGHPVKRQPSSGPNMRSASARFLAYQGPGKDDD</sequence>
<feature type="region of interest" description="Disordered" evidence="1">
    <location>
        <begin position="46"/>
        <end position="85"/>
    </location>
</feature>
<dbReference type="AlphaFoldDB" id="A0A9W8QL60"/>
<evidence type="ECO:0000313" key="2">
    <source>
        <dbReference type="EMBL" id="KAJ4163365.1"/>
    </source>
</evidence>
<reference evidence="2" key="1">
    <citation type="journal article" date="2023" name="Access Microbiol">
        <title>De-novo genome assembly for Akanthomyces muscarius, a biocontrol agent of insect agricultural pests.</title>
        <authorList>
            <person name="Erdos Z."/>
            <person name="Studholme D.J."/>
            <person name="Raymond B."/>
            <person name="Sharma M."/>
        </authorList>
    </citation>
    <scope>NUCLEOTIDE SEQUENCE</scope>
    <source>
        <strain evidence="2">Ve6</strain>
    </source>
</reference>
<dbReference type="RefSeq" id="XP_056058280.1">
    <property type="nucleotide sequence ID" value="XM_056202755.1"/>
</dbReference>
<dbReference type="EMBL" id="JAJHUN010000001">
    <property type="protein sequence ID" value="KAJ4163365.1"/>
    <property type="molecule type" value="Genomic_DNA"/>
</dbReference>
<evidence type="ECO:0000313" key="3">
    <source>
        <dbReference type="Proteomes" id="UP001144673"/>
    </source>
</evidence>
<feature type="compositionally biased region" description="Polar residues" evidence="1">
    <location>
        <begin position="60"/>
        <end position="69"/>
    </location>
</feature>
<gene>
    <name evidence="2" type="ORF">LMH87_005100</name>
</gene>
<dbReference type="GeneID" id="80892259"/>
<comment type="caution">
    <text evidence="2">The sequence shown here is derived from an EMBL/GenBank/DDBJ whole genome shotgun (WGS) entry which is preliminary data.</text>
</comment>
<dbReference type="KEGG" id="amus:LMH87_005100"/>
<keyword evidence="3" id="KW-1185">Reference proteome</keyword>
<evidence type="ECO:0000256" key="1">
    <source>
        <dbReference type="SAM" id="MobiDB-lite"/>
    </source>
</evidence>
<accession>A0A9W8QL60</accession>
<proteinExistence type="predicted"/>
<name>A0A9W8QL60_AKAMU</name>
<organism evidence="2 3">
    <name type="scientific">Akanthomyces muscarius</name>
    <name type="common">Entomopathogenic fungus</name>
    <name type="synonym">Lecanicillium muscarium</name>
    <dbReference type="NCBI Taxonomy" id="2231603"/>
    <lineage>
        <taxon>Eukaryota</taxon>
        <taxon>Fungi</taxon>
        <taxon>Dikarya</taxon>
        <taxon>Ascomycota</taxon>
        <taxon>Pezizomycotina</taxon>
        <taxon>Sordariomycetes</taxon>
        <taxon>Hypocreomycetidae</taxon>
        <taxon>Hypocreales</taxon>
        <taxon>Cordycipitaceae</taxon>
        <taxon>Akanthomyces</taxon>
    </lineage>
</organism>